<dbReference type="Proteomes" id="UP000610558">
    <property type="component" value="Unassembled WGS sequence"/>
</dbReference>
<sequence length="199" mass="22089">MAEASPSKSKSFVPENAYFRAFLNDKAIGWHHYEFTPIEDGYLLESSANYRVKILGLTVYRYQHYSKERWVNGCLQAISSDTDDNGEAFMVRSGQTDNGLEIVTEKDRVQAPDCLKSFAYWSPDLLQDGVLMNSQNGELETVAISKSKQGTSENLLIEGDDISVSLQFEQGRWVSLSAAAPGGRTLKYLEQGKGKAAGE</sequence>
<reference evidence="1" key="1">
    <citation type="submission" date="2020-09" db="EMBL/GenBank/DDBJ databases">
        <authorList>
            <person name="Yoon J.-W."/>
        </authorList>
    </citation>
    <scope>NUCLEOTIDE SEQUENCE</scope>
    <source>
        <strain evidence="1">KMU-158</strain>
    </source>
</reference>
<protein>
    <submittedName>
        <fullName evidence="1">Uncharacterized protein</fullName>
    </submittedName>
</protein>
<evidence type="ECO:0000313" key="2">
    <source>
        <dbReference type="Proteomes" id="UP000610558"/>
    </source>
</evidence>
<proteinExistence type="predicted"/>
<dbReference type="AlphaFoldDB" id="A0A927C3R2"/>
<comment type="caution">
    <text evidence="1">The sequence shown here is derived from an EMBL/GenBank/DDBJ whole genome shotgun (WGS) entry which is preliminary data.</text>
</comment>
<accession>A0A927C3R2</accession>
<name>A0A927C3R2_9GAMM</name>
<evidence type="ECO:0000313" key="1">
    <source>
        <dbReference type="EMBL" id="MBD2859462.1"/>
    </source>
</evidence>
<keyword evidence="2" id="KW-1185">Reference proteome</keyword>
<dbReference type="InterPro" id="IPR045767">
    <property type="entry name" value="DUF6134"/>
</dbReference>
<organism evidence="1 2">
    <name type="scientific">Spongiibacter pelagi</name>
    <dbReference type="NCBI Taxonomy" id="2760804"/>
    <lineage>
        <taxon>Bacteria</taxon>
        <taxon>Pseudomonadati</taxon>
        <taxon>Pseudomonadota</taxon>
        <taxon>Gammaproteobacteria</taxon>
        <taxon>Cellvibrionales</taxon>
        <taxon>Spongiibacteraceae</taxon>
        <taxon>Spongiibacter</taxon>
    </lineage>
</organism>
<gene>
    <name evidence="1" type="ORF">IB286_10645</name>
</gene>
<dbReference type="RefSeq" id="WP_190765328.1">
    <property type="nucleotide sequence ID" value="NZ_JACXLD010000005.1"/>
</dbReference>
<dbReference type="Pfam" id="PF19630">
    <property type="entry name" value="DUF6134"/>
    <property type="match status" value="1"/>
</dbReference>
<dbReference type="EMBL" id="JACXLD010000005">
    <property type="protein sequence ID" value="MBD2859462.1"/>
    <property type="molecule type" value="Genomic_DNA"/>
</dbReference>